<sequence>MPGPLLRWPGLFIPASRKQPAFWQKTMLGGCLRRLRRDKLGMAKFAILFSKKGVAFGV</sequence>
<proteinExistence type="predicted"/>
<dbReference type="EMBL" id="OOFM01000004">
    <property type="protein sequence ID" value="SPL64006.1"/>
    <property type="molecule type" value="Genomic_DNA"/>
</dbReference>
<reference evidence="2" key="1">
    <citation type="submission" date="2017-12" db="EMBL/GenBank/DDBJ databases">
        <authorList>
            <person name="Diaz M."/>
        </authorList>
    </citation>
    <scope>NUCLEOTIDE SEQUENCE [LARGE SCALE GENOMIC DNA]</scope>
    <source>
        <strain evidence="2">FI11154</strain>
    </source>
</reference>
<accession>A0A2P9HIQ4</accession>
<organism evidence="1 2">
    <name type="scientific">Ochrobactrum soli</name>
    <dbReference type="NCBI Taxonomy" id="2448455"/>
    <lineage>
        <taxon>Bacteria</taxon>
        <taxon>Pseudomonadati</taxon>
        <taxon>Pseudomonadota</taxon>
        <taxon>Alphaproteobacteria</taxon>
        <taxon>Hyphomicrobiales</taxon>
        <taxon>Brucellaceae</taxon>
        <taxon>Brucella/Ochrobactrum group</taxon>
        <taxon>Ochrobactrum</taxon>
    </lineage>
</organism>
<dbReference type="AlphaFoldDB" id="A0A2P9HIQ4"/>
<evidence type="ECO:0000313" key="2">
    <source>
        <dbReference type="Proteomes" id="UP000246073"/>
    </source>
</evidence>
<name>A0A2P9HIQ4_9HYPH</name>
<gene>
    <name evidence="1" type="ORF">OHAE_3938</name>
</gene>
<evidence type="ECO:0000313" key="1">
    <source>
        <dbReference type="EMBL" id="SPL64006.1"/>
    </source>
</evidence>
<dbReference type="Proteomes" id="UP000246073">
    <property type="component" value="Unassembled WGS sequence"/>
</dbReference>
<protein>
    <submittedName>
        <fullName evidence="1">Uncharacterized protein</fullName>
    </submittedName>
</protein>